<reference evidence="7 8" key="2">
    <citation type="submission" date="2018-03" db="EMBL/GenBank/DDBJ databases">
        <title>The ancient ancestry and fast evolution of plastids.</title>
        <authorList>
            <person name="Moore K.R."/>
            <person name="Magnabosco C."/>
            <person name="Momper L."/>
            <person name="Gold D.A."/>
            <person name="Bosak T."/>
            <person name="Fournier G.P."/>
        </authorList>
    </citation>
    <scope>NUCLEOTIDE SEQUENCE [LARGE SCALE GENOMIC DNA]</scope>
    <source>
        <strain evidence="7 8">ULC18</strain>
    </source>
</reference>
<dbReference type="PANTHER" id="PTHR30086:SF20">
    <property type="entry name" value="ARGININE EXPORTER PROTEIN ARGO-RELATED"/>
    <property type="match status" value="1"/>
</dbReference>
<evidence type="ECO:0000256" key="2">
    <source>
        <dbReference type="ARBA" id="ARBA00022475"/>
    </source>
</evidence>
<dbReference type="Pfam" id="PF01810">
    <property type="entry name" value="LysE"/>
    <property type="match status" value="1"/>
</dbReference>
<sequence>MWRGPSPSPLFTETNVLNLQLIEGFILGAGLLIALGPKDTFVIKNNLAGSNAVVLVLICALSDAMLIMLGVVGLGAVITANRWVMVLTMTVSILYLIYFGIRALQSAYLGQTSVGELGVIHAPMTRAYVVKGAIFHSLLSPFAWLDTVLVIGSISAIKIGADKFFFASGAVVASFLWFIALTVGSRLAAPMFRNPRVWQGLDILVFISMFVLAGKLLADYPWR</sequence>
<feature type="transmembrane region" description="Helical" evidence="6">
    <location>
        <begin position="83"/>
        <end position="101"/>
    </location>
</feature>
<feature type="transmembrane region" description="Helical" evidence="6">
    <location>
        <begin position="47"/>
        <end position="77"/>
    </location>
</feature>
<evidence type="ECO:0000256" key="1">
    <source>
        <dbReference type="ARBA" id="ARBA00004651"/>
    </source>
</evidence>
<evidence type="ECO:0000256" key="5">
    <source>
        <dbReference type="ARBA" id="ARBA00023136"/>
    </source>
</evidence>
<keyword evidence="4 6" id="KW-1133">Transmembrane helix</keyword>
<dbReference type="GO" id="GO:0015171">
    <property type="term" value="F:amino acid transmembrane transporter activity"/>
    <property type="evidence" value="ECO:0007669"/>
    <property type="project" value="TreeGrafter"/>
</dbReference>
<dbReference type="AlphaFoldDB" id="A0A2T1ESB1"/>
<evidence type="ECO:0000256" key="6">
    <source>
        <dbReference type="SAM" id="Phobius"/>
    </source>
</evidence>
<comment type="subcellular location">
    <subcellularLocation>
        <location evidence="1">Cell membrane</location>
        <topology evidence="1">Multi-pass membrane protein</topology>
    </subcellularLocation>
</comment>
<protein>
    <recommendedName>
        <fullName evidence="9">Lysine transporter LysE</fullName>
    </recommendedName>
</protein>
<keyword evidence="3 6" id="KW-0812">Transmembrane</keyword>
<organism evidence="7 8">
    <name type="scientific">Stenomitos frigidus ULC18</name>
    <dbReference type="NCBI Taxonomy" id="2107698"/>
    <lineage>
        <taxon>Bacteria</taxon>
        <taxon>Bacillati</taxon>
        <taxon>Cyanobacteriota</taxon>
        <taxon>Cyanophyceae</taxon>
        <taxon>Leptolyngbyales</taxon>
        <taxon>Leptolyngbyaceae</taxon>
        <taxon>Stenomitos</taxon>
    </lineage>
</organism>
<evidence type="ECO:0008006" key="9">
    <source>
        <dbReference type="Google" id="ProtNLM"/>
    </source>
</evidence>
<feature type="transmembrane region" description="Helical" evidence="6">
    <location>
        <begin position="16"/>
        <end position="35"/>
    </location>
</feature>
<dbReference type="GO" id="GO:0005886">
    <property type="term" value="C:plasma membrane"/>
    <property type="evidence" value="ECO:0007669"/>
    <property type="project" value="UniProtKB-SubCell"/>
</dbReference>
<dbReference type="Proteomes" id="UP000239576">
    <property type="component" value="Unassembled WGS sequence"/>
</dbReference>
<feature type="transmembrane region" description="Helical" evidence="6">
    <location>
        <begin position="133"/>
        <end position="159"/>
    </location>
</feature>
<feature type="transmembrane region" description="Helical" evidence="6">
    <location>
        <begin position="165"/>
        <end position="189"/>
    </location>
</feature>
<accession>A0A2T1ESB1</accession>
<evidence type="ECO:0000256" key="4">
    <source>
        <dbReference type="ARBA" id="ARBA00022989"/>
    </source>
</evidence>
<proteinExistence type="predicted"/>
<gene>
    <name evidence="7" type="ORF">C7B82_00685</name>
</gene>
<keyword evidence="8" id="KW-1185">Reference proteome</keyword>
<feature type="transmembrane region" description="Helical" evidence="6">
    <location>
        <begin position="201"/>
        <end position="218"/>
    </location>
</feature>
<reference evidence="8" key="1">
    <citation type="submission" date="2018-02" db="EMBL/GenBank/DDBJ databases">
        <authorList>
            <person name="Moore K."/>
            <person name="Momper L."/>
        </authorList>
    </citation>
    <scope>NUCLEOTIDE SEQUENCE [LARGE SCALE GENOMIC DNA]</scope>
    <source>
        <strain evidence="8">ULC18</strain>
    </source>
</reference>
<evidence type="ECO:0000256" key="3">
    <source>
        <dbReference type="ARBA" id="ARBA00022692"/>
    </source>
</evidence>
<keyword evidence="5 6" id="KW-0472">Membrane</keyword>
<name>A0A2T1ESB1_9CYAN</name>
<dbReference type="InterPro" id="IPR001123">
    <property type="entry name" value="LeuE-type"/>
</dbReference>
<evidence type="ECO:0000313" key="7">
    <source>
        <dbReference type="EMBL" id="PSB35617.1"/>
    </source>
</evidence>
<dbReference type="EMBL" id="PVWK01000007">
    <property type="protein sequence ID" value="PSB35617.1"/>
    <property type="molecule type" value="Genomic_DNA"/>
</dbReference>
<evidence type="ECO:0000313" key="8">
    <source>
        <dbReference type="Proteomes" id="UP000239576"/>
    </source>
</evidence>
<comment type="caution">
    <text evidence="7">The sequence shown here is derived from an EMBL/GenBank/DDBJ whole genome shotgun (WGS) entry which is preliminary data.</text>
</comment>
<dbReference type="PANTHER" id="PTHR30086">
    <property type="entry name" value="ARGININE EXPORTER PROTEIN ARGO"/>
    <property type="match status" value="1"/>
</dbReference>
<keyword evidence="2" id="KW-1003">Cell membrane</keyword>
<dbReference type="OrthoDB" id="5638726at2"/>